<accession>A0A438JHS2</accession>
<comment type="caution">
    <text evidence="1">The sequence shown here is derived from an EMBL/GenBank/DDBJ whole genome shotgun (WGS) entry which is preliminary data.</text>
</comment>
<proteinExistence type="predicted"/>
<protein>
    <submittedName>
        <fullName evidence="1">Retrovirus-related Pol polyprotein from transposon TNT 1-94</fullName>
    </submittedName>
</protein>
<dbReference type="CDD" id="cd09272">
    <property type="entry name" value="RNase_HI_RT_Ty1"/>
    <property type="match status" value="1"/>
</dbReference>
<dbReference type="AlphaFoldDB" id="A0A438JHS2"/>
<reference evidence="1 2" key="1">
    <citation type="journal article" date="2018" name="PLoS Genet.">
        <title>Population sequencing reveals clonal diversity and ancestral inbreeding in the grapevine cultivar Chardonnay.</title>
        <authorList>
            <person name="Roach M.J."/>
            <person name="Johnson D.L."/>
            <person name="Bohlmann J."/>
            <person name="van Vuuren H.J."/>
            <person name="Jones S.J."/>
            <person name="Pretorius I.S."/>
            <person name="Schmidt S.A."/>
            <person name="Borneman A.R."/>
        </authorList>
    </citation>
    <scope>NUCLEOTIDE SEQUENCE [LARGE SCALE GENOMIC DNA]</scope>
    <source>
        <strain evidence="2">cv. Chardonnay</strain>
        <tissue evidence="1">Leaf</tissue>
    </source>
</reference>
<sequence length="242" mass="26816">MHNCKSTKAPIVKGDKFSKAQCPQNDDEREEMKTIPYSSVVGSLMYAQVCTRPDIAFVVGMLGRYLSNPGSQHWKAAKKRTNLLDVVGFCDADFAGCIDDKKSTTGYIFMMAGGAVSWKSVKQTLTASSTMEAEYVACYEACCHAMWMRNFVSDLGVVDSISRLLKLFCDNSAAVAFSKNTRSISRSKHIDVKFYFVKEKVAESLIDIEHMSTKSMLTDPLTKGLPIIAFQKHVSQMGLLEA</sequence>
<dbReference type="PANTHER" id="PTHR11439:SF467">
    <property type="entry name" value="INTEGRASE CATALYTIC DOMAIN-CONTAINING PROTEIN"/>
    <property type="match status" value="1"/>
</dbReference>
<organism evidence="1 2">
    <name type="scientific">Vitis vinifera</name>
    <name type="common">Grape</name>
    <dbReference type="NCBI Taxonomy" id="29760"/>
    <lineage>
        <taxon>Eukaryota</taxon>
        <taxon>Viridiplantae</taxon>
        <taxon>Streptophyta</taxon>
        <taxon>Embryophyta</taxon>
        <taxon>Tracheophyta</taxon>
        <taxon>Spermatophyta</taxon>
        <taxon>Magnoliopsida</taxon>
        <taxon>eudicotyledons</taxon>
        <taxon>Gunneridae</taxon>
        <taxon>Pentapetalae</taxon>
        <taxon>rosids</taxon>
        <taxon>Vitales</taxon>
        <taxon>Vitaceae</taxon>
        <taxon>Viteae</taxon>
        <taxon>Vitis</taxon>
    </lineage>
</organism>
<dbReference type="PANTHER" id="PTHR11439">
    <property type="entry name" value="GAG-POL-RELATED RETROTRANSPOSON"/>
    <property type="match status" value="1"/>
</dbReference>
<dbReference type="Proteomes" id="UP000288805">
    <property type="component" value="Unassembled WGS sequence"/>
</dbReference>
<dbReference type="EMBL" id="QGNW01000041">
    <property type="protein sequence ID" value="RVX08504.1"/>
    <property type="molecule type" value="Genomic_DNA"/>
</dbReference>
<gene>
    <name evidence="1" type="primary">POLX_1851</name>
    <name evidence="1" type="ORF">CK203_014191</name>
</gene>
<evidence type="ECO:0000313" key="2">
    <source>
        <dbReference type="Proteomes" id="UP000288805"/>
    </source>
</evidence>
<name>A0A438JHS2_VITVI</name>
<evidence type="ECO:0000313" key="1">
    <source>
        <dbReference type="EMBL" id="RVX08504.1"/>
    </source>
</evidence>